<dbReference type="AlphaFoldDB" id="A0A392SLL7"/>
<name>A0A392SLL7_9FABA</name>
<dbReference type="EMBL" id="LXQA010406547">
    <property type="protein sequence ID" value="MCI49771.1"/>
    <property type="molecule type" value="Genomic_DNA"/>
</dbReference>
<dbReference type="Proteomes" id="UP000265520">
    <property type="component" value="Unassembled WGS sequence"/>
</dbReference>
<proteinExistence type="predicted"/>
<protein>
    <submittedName>
        <fullName evidence="1">Uncharacterized protein</fullName>
    </submittedName>
</protein>
<comment type="caution">
    <text evidence="1">The sequence shown here is derived from an EMBL/GenBank/DDBJ whole genome shotgun (WGS) entry which is preliminary data.</text>
</comment>
<evidence type="ECO:0000313" key="1">
    <source>
        <dbReference type="EMBL" id="MCI49771.1"/>
    </source>
</evidence>
<reference evidence="1 2" key="1">
    <citation type="journal article" date="2018" name="Front. Plant Sci.">
        <title>Red Clover (Trifolium pratense) and Zigzag Clover (T. medium) - A Picture of Genomic Similarities and Differences.</title>
        <authorList>
            <person name="Dluhosova J."/>
            <person name="Istvanek J."/>
            <person name="Nedelnik J."/>
            <person name="Repkova J."/>
        </authorList>
    </citation>
    <scope>NUCLEOTIDE SEQUENCE [LARGE SCALE GENOMIC DNA]</scope>
    <source>
        <strain evidence="2">cv. 10/8</strain>
        <tissue evidence="1">Leaf</tissue>
    </source>
</reference>
<organism evidence="1 2">
    <name type="scientific">Trifolium medium</name>
    <dbReference type="NCBI Taxonomy" id="97028"/>
    <lineage>
        <taxon>Eukaryota</taxon>
        <taxon>Viridiplantae</taxon>
        <taxon>Streptophyta</taxon>
        <taxon>Embryophyta</taxon>
        <taxon>Tracheophyta</taxon>
        <taxon>Spermatophyta</taxon>
        <taxon>Magnoliopsida</taxon>
        <taxon>eudicotyledons</taxon>
        <taxon>Gunneridae</taxon>
        <taxon>Pentapetalae</taxon>
        <taxon>rosids</taxon>
        <taxon>fabids</taxon>
        <taxon>Fabales</taxon>
        <taxon>Fabaceae</taxon>
        <taxon>Papilionoideae</taxon>
        <taxon>50 kb inversion clade</taxon>
        <taxon>NPAAA clade</taxon>
        <taxon>Hologalegina</taxon>
        <taxon>IRL clade</taxon>
        <taxon>Trifolieae</taxon>
        <taxon>Trifolium</taxon>
    </lineage>
</organism>
<sequence>MRVMVRAKEVCYSSHAINRLFKFHVPADCALKRRRDASKSLTMEQREALKSQLSIPGSEWVKHAKKGLPRWFKTERLFDIPRIWAEFWVHNVEPCSNT</sequence>
<evidence type="ECO:0000313" key="2">
    <source>
        <dbReference type="Proteomes" id="UP000265520"/>
    </source>
</evidence>
<keyword evidence="2" id="KW-1185">Reference proteome</keyword>
<accession>A0A392SLL7</accession>
<feature type="non-terminal residue" evidence="1">
    <location>
        <position position="98"/>
    </location>
</feature>